<comment type="caution">
    <text evidence="1">The sequence shown here is derived from an EMBL/GenBank/DDBJ whole genome shotgun (WGS) entry which is preliminary data.</text>
</comment>
<protein>
    <submittedName>
        <fullName evidence="1">Uncharacterized protein</fullName>
    </submittedName>
</protein>
<reference evidence="1" key="2">
    <citation type="journal article" date="2024" name="Plant">
        <title>Genomic evolution and insights into agronomic trait innovations of Sesamum species.</title>
        <authorList>
            <person name="Miao H."/>
            <person name="Wang L."/>
            <person name="Qu L."/>
            <person name="Liu H."/>
            <person name="Sun Y."/>
            <person name="Le M."/>
            <person name="Wang Q."/>
            <person name="Wei S."/>
            <person name="Zheng Y."/>
            <person name="Lin W."/>
            <person name="Duan Y."/>
            <person name="Cao H."/>
            <person name="Xiong S."/>
            <person name="Wang X."/>
            <person name="Wei L."/>
            <person name="Li C."/>
            <person name="Ma Q."/>
            <person name="Ju M."/>
            <person name="Zhao R."/>
            <person name="Li G."/>
            <person name="Mu C."/>
            <person name="Tian Q."/>
            <person name="Mei H."/>
            <person name="Zhang T."/>
            <person name="Gao T."/>
            <person name="Zhang H."/>
        </authorList>
    </citation>
    <scope>NUCLEOTIDE SEQUENCE</scope>
    <source>
        <strain evidence="1">G02</strain>
    </source>
</reference>
<accession>A0AAW2TWA9</accession>
<proteinExistence type="predicted"/>
<dbReference type="PANTHER" id="PTHR47025:SF27">
    <property type="entry name" value="PHD-TYPE DOMAIN-CONTAINING PROTEIN"/>
    <property type="match status" value="1"/>
</dbReference>
<name>A0AAW2TWA9_SESRA</name>
<dbReference type="GO" id="GO:0005634">
    <property type="term" value="C:nucleus"/>
    <property type="evidence" value="ECO:0007669"/>
    <property type="project" value="TreeGrafter"/>
</dbReference>
<dbReference type="InterPro" id="IPR013083">
    <property type="entry name" value="Znf_RING/FYVE/PHD"/>
</dbReference>
<dbReference type="GO" id="GO:0000977">
    <property type="term" value="F:RNA polymerase II transcription regulatory region sequence-specific DNA binding"/>
    <property type="evidence" value="ECO:0007669"/>
    <property type="project" value="TreeGrafter"/>
</dbReference>
<dbReference type="EMBL" id="JACGWJ010000007">
    <property type="protein sequence ID" value="KAL0408827.1"/>
    <property type="molecule type" value="Genomic_DNA"/>
</dbReference>
<dbReference type="GO" id="GO:0042393">
    <property type="term" value="F:histone binding"/>
    <property type="evidence" value="ECO:0007669"/>
    <property type="project" value="TreeGrafter"/>
</dbReference>
<organism evidence="1">
    <name type="scientific">Sesamum radiatum</name>
    <name type="common">Black benniseed</name>
    <dbReference type="NCBI Taxonomy" id="300843"/>
    <lineage>
        <taxon>Eukaryota</taxon>
        <taxon>Viridiplantae</taxon>
        <taxon>Streptophyta</taxon>
        <taxon>Embryophyta</taxon>
        <taxon>Tracheophyta</taxon>
        <taxon>Spermatophyta</taxon>
        <taxon>Magnoliopsida</taxon>
        <taxon>eudicotyledons</taxon>
        <taxon>Gunneridae</taxon>
        <taxon>Pentapetalae</taxon>
        <taxon>asterids</taxon>
        <taxon>lamiids</taxon>
        <taxon>Lamiales</taxon>
        <taxon>Pedaliaceae</taxon>
        <taxon>Sesamum</taxon>
    </lineage>
</organism>
<dbReference type="PANTHER" id="PTHR47025">
    <property type="entry name" value="AUTOIMMUNE REGULATOR"/>
    <property type="match status" value="1"/>
</dbReference>
<reference evidence="1" key="1">
    <citation type="submission" date="2020-06" db="EMBL/GenBank/DDBJ databases">
        <authorList>
            <person name="Li T."/>
            <person name="Hu X."/>
            <person name="Zhang T."/>
            <person name="Song X."/>
            <person name="Zhang H."/>
            <person name="Dai N."/>
            <person name="Sheng W."/>
            <person name="Hou X."/>
            <person name="Wei L."/>
        </authorList>
    </citation>
    <scope>NUCLEOTIDE SEQUENCE</scope>
    <source>
        <strain evidence="1">G02</strain>
        <tissue evidence="1">Leaf</tissue>
    </source>
</reference>
<dbReference type="AlphaFoldDB" id="A0AAW2TWA9"/>
<sequence length="169" mass="19242">MKWAPRSRLRYGDQVERSRSSRVDKDGCARRGSGLLGFPHLGLAPPMCEKEHHVGCLKERGMDDLKELPEGKWFCSADCEWIHTILQKLSNAGAEELPDSSLDILKKKLVRNNMVADAGIDVRWRLLRGKDSSREDRALLSQVVAIFHVRNVLSFDTKLHELCTHMHTL</sequence>
<dbReference type="Gene3D" id="3.30.40.10">
    <property type="entry name" value="Zinc/RING finger domain, C3HC4 (zinc finger)"/>
    <property type="match status" value="1"/>
</dbReference>
<dbReference type="GO" id="GO:0003682">
    <property type="term" value="F:chromatin binding"/>
    <property type="evidence" value="ECO:0007669"/>
    <property type="project" value="TreeGrafter"/>
</dbReference>
<gene>
    <name evidence="1" type="ORF">Sradi_1817100</name>
</gene>
<dbReference type="GO" id="GO:0045944">
    <property type="term" value="P:positive regulation of transcription by RNA polymerase II"/>
    <property type="evidence" value="ECO:0007669"/>
    <property type="project" value="TreeGrafter"/>
</dbReference>
<evidence type="ECO:0000313" key="1">
    <source>
        <dbReference type="EMBL" id="KAL0408827.1"/>
    </source>
</evidence>